<feature type="region of interest" description="Disordered" evidence="3">
    <location>
        <begin position="662"/>
        <end position="715"/>
    </location>
</feature>
<feature type="region of interest" description="Disordered" evidence="3">
    <location>
        <begin position="854"/>
        <end position="887"/>
    </location>
</feature>
<dbReference type="Pfam" id="PF00867">
    <property type="entry name" value="XPG_I"/>
    <property type="match status" value="1"/>
</dbReference>
<dbReference type="AlphaFoldDB" id="A0A9W9QA79"/>
<dbReference type="PANTHER" id="PTHR11081">
    <property type="entry name" value="FLAP ENDONUCLEASE FAMILY MEMBER"/>
    <property type="match status" value="1"/>
</dbReference>
<organism evidence="6 7">
    <name type="scientific">Penicillium brevicompactum</name>
    <dbReference type="NCBI Taxonomy" id="5074"/>
    <lineage>
        <taxon>Eukaryota</taxon>
        <taxon>Fungi</taxon>
        <taxon>Dikarya</taxon>
        <taxon>Ascomycota</taxon>
        <taxon>Pezizomycotina</taxon>
        <taxon>Eurotiomycetes</taxon>
        <taxon>Eurotiomycetidae</taxon>
        <taxon>Eurotiales</taxon>
        <taxon>Aspergillaceae</taxon>
        <taxon>Penicillium</taxon>
    </lineage>
</organism>
<dbReference type="EMBL" id="JAPZBQ010000005">
    <property type="protein sequence ID" value="KAJ5329984.1"/>
    <property type="molecule type" value="Genomic_DNA"/>
</dbReference>
<dbReference type="CDD" id="cd09906">
    <property type="entry name" value="H3TH_YEN1"/>
    <property type="match status" value="1"/>
</dbReference>
<dbReference type="SMART" id="SM00485">
    <property type="entry name" value="XPGN"/>
    <property type="match status" value="1"/>
</dbReference>
<keyword evidence="1" id="KW-0540">Nuclease</keyword>
<feature type="compositionally biased region" description="Basic residues" evidence="3">
    <location>
        <begin position="500"/>
        <end position="510"/>
    </location>
</feature>
<dbReference type="InterPro" id="IPR006086">
    <property type="entry name" value="XPG-I_dom"/>
</dbReference>
<feature type="region of interest" description="Disordered" evidence="3">
    <location>
        <begin position="409"/>
        <end position="447"/>
    </location>
</feature>
<dbReference type="CDD" id="cd09870">
    <property type="entry name" value="PIN_YEN1"/>
    <property type="match status" value="1"/>
</dbReference>
<dbReference type="InterPro" id="IPR041177">
    <property type="entry name" value="GEN1_C"/>
</dbReference>
<name>A0A9W9QA79_PENBR</name>
<evidence type="ECO:0000256" key="2">
    <source>
        <dbReference type="ARBA" id="ARBA00022801"/>
    </source>
</evidence>
<dbReference type="InterPro" id="IPR036279">
    <property type="entry name" value="5-3_exonuclease_C_sf"/>
</dbReference>
<feature type="compositionally biased region" description="Polar residues" evidence="3">
    <location>
        <begin position="549"/>
        <end position="570"/>
    </location>
</feature>
<dbReference type="GO" id="GO:0006281">
    <property type="term" value="P:DNA repair"/>
    <property type="evidence" value="ECO:0007669"/>
    <property type="project" value="UniProtKB-ARBA"/>
</dbReference>
<gene>
    <name evidence="6" type="ORF">N7452_010374</name>
</gene>
<evidence type="ECO:0000313" key="7">
    <source>
        <dbReference type="Proteomes" id="UP001147695"/>
    </source>
</evidence>
<evidence type="ECO:0000313" key="6">
    <source>
        <dbReference type="EMBL" id="KAJ5329984.1"/>
    </source>
</evidence>
<evidence type="ECO:0000256" key="1">
    <source>
        <dbReference type="ARBA" id="ARBA00022722"/>
    </source>
</evidence>
<evidence type="ECO:0000259" key="4">
    <source>
        <dbReference type="SMART" id="SM00484"/>
    </source>
</evidence>
<dbReference type="PRINTS" id="PR00853">
    <property type="entry name" value="XPGRADSUPER"/>
</dbReference>
<feature type="domain" description="XPG-I" evidence="4">
    <location>
        <begin position="111"/>
        <end position="189"/>
    </location>
</feature>
<feature type="region of interest" description="Disordered" evidence="3">
    <location>
        <begin position="545"/>
        <end position="571"/>
    </location>
</feature>
<dbReference type="Gene3D" id="3.40.50.1010">
    <property type="entry name" value="5'-nuclease"/>
    <property type="match status" value="2"/>
</dbReference>
<dbReference type="InterPro" id="IPR029060">
    <property type="entry name" value="PIN-like_dom_sf"/>
</dbReference>
<dbReference type="SMART" id="SM00484">
    <property type="entry name" value="XPGI"/>
    <property type="match status" value="1"/>
</dbReference>
<feature type="domain" description="XPG N-terminal" evidence="5">
    <location>
        <begin position="1"/>
        <end position="102"/>
    </location>
</feature>
<dbReference type="InterPro" id="IPR006084">
    <property type="entry name" value="XPG/Rad2"/>
</dbReference>
<evidence type="ECO:0000259" key="5">
    <source>
        <dbReference type="SMART" id="SM00485"/>
    </source>
</evidence>
<protein>
    <submittedName>
        <fullName evidence="6">Uncharacterized protein</fullName>
    </submittedName>
</protein>
<dbReference type="FunFam" id="3.40.50.1010:FF:000051">
    <property type="entry name" value="Rad2-like endonuclease, putative (AFU_orthologue AFUA_3G13260)"/>
    <property type="match status" value="1"/>
</dbReference>
<dbReference type="SUPFAM" id="SSF47807">
    <property type="entry name" value="5' to 3' exonuclease, C-terminal subdomain"/>
    <property type="match status" value="1"/>
</dbReference>
<dbReference type="Proteomes" id="UP001147695">
    <property type="component" value="Unassembled WGS sequence"/>
</dbReference>
<feature type="compositionally biased region" description="Polar residues" evidence="3">
    <location>
        <begin position="805"/>
        <end position="825"/>
    </location>
</feature>
<dbReference type="GO" id="GO:0008821">
    <property type="term" value="F:crossover junction DNA endonuclease activity"/>
    <property type="evidence" value="ECO:0007669"/>
    <property type="project" value="InterPro"/>
</dbReference>
<feature type="region of interest" description="Disordered" evidence="3">
    <location>
        <begin position="737"/>
        <end position="839"/>
    </location>
</feature>
<feature type="compositionally biased region" description="Basic residues" evidence="3">
    <location>
        <begin position="870"/>
        <end position="885"/>
    </location>
</feature>
<sequence length="893" mass="97836">MGIPGLINTIGPGERISLAKLAVTHLERTARPIRIAVDISIWLFQVQAGRGGRNPELRTLFFRLLKLLALPVHPLFVYDGPHKPAFKRGKAVSARSYGSAPIIRRSKDLLERFRFPWHEAPGEAEAECAHLQQAGIVDAVMSNDVDALMFGSSMTIMNFSKESGSGSTSASHVTCYAMGQDGHPSNIPLDRPGMILFAMLSGGDYLPSGIDKCGPTVASEIAMAGFGEDLLKEIATQSDNKKGLDDWRARLQYELDENLSGYFKSKHPSIRVPKEFPDQTILEHYARPKVSGDEDMEFLRNRLRQAWDQDIDPLAIRSYAAQHFDWNYRNGATRVTKLLAEPLVSYRLRLQRPTAGVSPDFSFVPGGPQTCQKVYKSRTSFSTDAMSELQLDMLPVDIVGLDLLAEELPPPANAGSMSQGSVNEDAEDEDFDAGATTAPQTPSKSRVTKKWDPFSVQKVWIFETVARLGIPDIVIKWEKEQAAKQAEQAEKARAAAARKTGTRRKGPKKKGPIDGGMKQGSILKYGTLTKERSELSNSGKAHLLEAATPRTSTKNNPLSRLVTGSGSSSPIILDQEDGTYGPSMYAQQGASPTMRYFSQQVDDLLESFNTMCNLSPASSAKNRPIADQPLRASRRGVVGASGIEFDESERPSLVVDDLQVRSAGPQGLRISHSTAELPLDEPLDSSVLTPPSPSNKSRPKSSKIIKSQLQDGSDEVHEIERAIESLSLSVKPDLSHDDIAPVRRVRESSPQKTKRERKPASRSSKVEAMEPSNTSRKPKSAPHTMPDSMISISDKGRASNEHALPSSTTTCRKSNSQKVDSASKTTKVKSAITTPEHETKGHLENITIHDGFWSIDSSPSEDLAGPHTQNTRRRPGQGDKKKRISRVSIIDLV</sequence>
<dbReference type="Pfam" id="PF18380">
    <property type="entry name" value="GEN1_C"/>
    <property type="match status" value="1"/>
</dbReference>
<feature type="region of interest" description="Disordered" evidence="3">
    <location>
        <begin position="486"/>
        <end position="521"/>
    </location>
</feature>
<evidence type="ECO:0000256" key="3">
    <source>
        <dbReference type="SAM" id="MobiDB-lite"/>
    </source>
</evidence>
<keyword evidence="2" id="KW-0378">Hydrolase</keyword>
<dbReference type="InterPro" id="IPR037316">
    <property type="entry name" value="Yen1_H3TH"/>
</dbReference>
<reference evidence="6" key="1">
    <citation type="submission" date="2022-12" db="EMBL/GenBank/DDBJ databases">
        <authorList>
            <person name="Petersen C."/>
        </authorList>
    </citation>
    <scope>NUCLEOTIDE SEQUENCE</scope>
    <source>
        <strain evidence="6">IBT 35673</strain>
    </source>
</reference>
<reference evidence="6" key="2">
    <citation type="journal article" date="2023" name="IMA Fungus">
        <title>Comparative genomic study of the Penicillium genus elucidates a diverse pangenome and 15 lateral gene transfer events.</title>
        <authorList>
            <person name="Petersen C."/>
            <person name="Sorensen T."/>
            <person name="Nielsen M.R."/>
            <person name="Sondergaard T.E."/>
            <person name="Sorensen J.L."/>
            <person name="Fitzpatrick D.A."/>
            <person name="Frisvad J.C."/>
            <person name="Nielsen K.L."/>
        </authorList>
    </citation>
    <scope>NUCLEOTIDE SEQUENCE</scope>
    <source>
        <strain evidence="6">IBT 35673</strain>
    </source>
</reference>
<dbReference type="InterPro" id="IPR006085">
    <property type="entry name" value="XPG_DNA_repair_N"/>
</dbReference>
<dbReference type="PANTHER" id="PTHR11081:SF75">
    <property type="entry name" value="ENDONUCLEASE, PUTATIVE (AFU_ORTHOLOGUE AFUA_3G13260)-RELATED"/>
    <property type="match status" value="1"/>
</dbReference>
<feature type="compositionally biased region" description="Basic and acidic residues" evidence="3">
    <location>
        <begin position="737"/>
        <end position="749"/>
    </location>
</feature>
<dbReference type="FunFam" id="3.40.50.1010:FF:000037">
    <property type="entry name" value="Rad2-like endonuclease, putative (AFU_orthologue AFUA_3G13260)"/>
    <property type="match status" value="1"/>
</dbReference>
<dbReference type="Pfam" id="PF00752">
    <property type="entry name" value="XPG_N"/>
    <property type="match status" value="1"/>
</dbReference>
<dbReference type="SUPFAM" id="SSF88723">
    <property type="entry name" value="PIN domain-like"/>
    <property type="match status" value="1"/>
</dbReference>
<comment type="caution">
    <text evidence="6">The sequence shown here is derived from an EMBL/GenBank/DDBJ whole genome shotgun (WGS) entry which is preliminary data.</text>
</comment>
<dbReference type="Gene3D" id="1.10.150.20">
    <property type="entry name" value="5' to 3' exonuclease, C-terminal subdomain"/>
    <property type="match status" value="1"/>
</dbReference>
<accession>A0A9W9QA79</accession>
<proteinExistence type="predicted"/>
<dbReference type="GO" id="GO:0017108">
    <property type="term" value="F:5'-flap endonuclease activity"/>
    <property type="evidence" value="ECO:0007669"/>
    <property type="project" value="TreeGrafter"/>
</dbReference>